<keyword evidence="3" id="KW-1185">Reference proteome</keyword>
<proteinExistence type="predicted"/>
<feature type="chain" id="PRO_5046559358" description="Bacterial Ig-like domain-containing protein" evidence="1">
    <location>
        <begin position="30"/>
        <end position="144"/>
    </location>
</feature>
<accession>A0ABW6PGQ2</accession>
<evidence type="ECO:0000313" key="3">
    <source>
        <dbReference type="Proteomes" id="UP001601444"/>
    </source>
</evidence>
<evidence type="ECO:0000313" key="2">
    <source>
        <dbReference type="EMBL" id="MFF0541586.1"/>
    </source>
</evidence>
<dbReference type="RefSeq" id="WP_043646517.1">
    <property type="nucleotide sequence ID" value="NZ_JBIAMX010000001.1"/>
</dbReference>
<protein>
    <recommendedName>
        <fullName evidence="4">Bacterial Ig-like domain-containing protein</fullName>
    </recommendedName>
</protein>
<gene>
    <name evidence="2" type="ORF">ACFYTF_01960</name>
</gene>
<evidence type="ECO:0008006" key="4">
    <source>
        <dbReference type="Google" id="ProtNLM"/>
    </source>
</evidence>
<reference evidence="2 3" key="1">
    <citation type="submission" date="2024-10" db="EMBL/GenBank/DDBJ databases">
        <title>The Natural Products Discovery Center: Release of the First 8490 Sequenced Strains for Exploring Actinobacteria Biosynthetic Diversity.</title>
        <authorList>
            <person name="Kalkreuter E."/>
            <person name="Kautsar S.A."/>
            <person name="Yang D."/>
            <person name="Bader C.D."/>
            <person name="Teijaro C.N."/>
            <person name="Fluegel L."/>
            <person name="Davis C.M."/>
            <person name="Simpson J.R."/>
            <person name="Lauterbach L."/>
            <person name="Steele A.D."/>
            <person name="Gui C."/>
            <person name="Meng S."/>
            <person name="Li G."/>
            <person name="Viehrig K."/>
            <person name="Ye F."/>
            <person name="Su P."/>
            <person name="Kiefer A.F."/>
            <person name="Nichols A."/>
            <person name="Cepeda A.J."/>
            <person name="Yan W."/>
            <person name="Fan B."/>
            <person name="Jiang Y."/>
            <person name="Adhikari A."/>
            <person name="Zheng C.-J."/>
            <person name="Schuster L."/>
            <person name="Cowan T.M."/>
            <person name="Smanski M.J."/>
            <person name="Chevrette M.G."/>
            <person name="De Carvalho L.P.S."/>
            <person name="Shen B."/>
        </authorList>
    </citation>
    <scope>NUCLEOTIDE SEQUENCE [LARGE SCALE GENOMIC DNA]</scope>
    <source>
        <strain evidence="2 3">NPDC004045</strain>
    </source>
</reference>
<name>A0ABW6PGQ2_9NOCA</name>
<evidence type="ECO:0000256" key="1">
    <source>
        <dbReference type="SAM" id="SignalP"/>
    </source>
</evidence>
<dbReference type="EMBL" id="JBIAMX010000001">
    <property type="protein sequence ID" value="MFF0541586.1"/>
    <property type="molecule type" value="Genomic_DNA"/>
</dbReference>
<comment type="caution">
    <text evidence="2">The sequence shown here is derived from an EMBL/GenBank/DDBJ whole genome shotgun (WGS) entry which is preliminary data.</text>
</comment>
<feature type="signal peptide" evidence="1">
    <location>
        <begin position="1"/>
        <end position="29"/>
    </location>
</feature>
<organism evidence="2 3">
    <name type="scientific">Nocardia thailandica</name>
    <dbReference type="NCBI Taxonomy" id="257275"/>
    <lineage>
        <taxon>Bacteria</taxon>
        <taxon>Bacillati</taxon>
        <taxon>Actinomycetota</taxon>
        <taxon>Actinomycetes</taxon>
        <taxon>Mycobacteriales</taxon>
        <taxon>Nocardiaceae</taxon>
        <taxon>Nocardia</taxon>
    </lineage>
</organism>
<keyword evidence="1" id="KW-0732">Signal</keyword>
<dbReference type="Proteomes" id="UP001601444">
    <property type="component" value="Unassembled WGS sequence"/>
</dbReference>
<sequence>MQYRRNITRAVAALSIAATGAWCAGAAGADAQRVVSISSPTPRVGCTYTVESTVLGGSLESVLFMDGTETIPASPLALTQSAAGNTRAVSWTPTTAGTHTITAHYAYLSASIMPSTLTVVVAPAEGTGSAGCGIGSWLSSLSAG</sequence>